<reference evidence="7 8" key="1">
    <citation type="submission" date="2016-10" db="EMBL/GenBank/DDBJ databases">
        <authorList>
            <person name="de Groot N.N."/>
        </authorList>
    </citation>
    <scope>NUCLEOTIDE SEQUENCE [LARGE SCALE GENOMIC DNA]</scope>
    <source>
        <strain evidence="7 8">NE2</strain>
    </source>
</reference>
<evidence type="ECO:0000256" key="3">
    <source>
        <dbReference type="ARBA" id="ARBA00022989"/>
    </source>
</evidence>
<gene>
    <name evidence="7" type="ORF">SAMN05444581_10998</name>
</gene>
<feature type="transmembrane region" description="Helical" evidence="5">
    <location>
        <begin position="397"/>
        <end position="414"/>
    </location>
</feature>
<feature type="transmembrane region" description="Helical" evidence="5">
    <location>
        <begin position="69"/>
        <end position="94"/>
    </location>
</feature>
<evidence type="ECO:0000256" key="2">
    <source>
        <dbReference type="ARBA" id="ARBA00022692"/>
    </source>
</evidence>
<feature type="transmembrane region" description="Helical" evidence="5">
    <location>
        <begin position="271"/>
        <end position="291"/>
    </location>
</feature>
<evidence type="ECO:0000256" key="1">
    <source>
        <dbReference type="ARBA" id="ARBA00004141"/>
    </source>
</evidence>
<feature type="transmembrane region" description="Helical" evidence="5">
    <location>
        <begin position="237"/>
        <end position="264"/>
    </location>
</feature>
<accession>A0A1I4A5N0</accession>
<dbReference type="InterPro" id="IPR007016">
    <property type="entry name" value="O-antigen_ligase-rel_domated"/>
</dbReference>
<feature type="transmembrane region" description="Helical" evidence="5">
    <location>
        <begin position="367"/>
        <end position="385"/>
    </location>
</feature>
<dbReference type="InterPro" id="IPR051533">
    <property type="entry name" value="WaaL-like"/>
</dbReference>
<evidence type="ECO:0000313" key="8">
    <source>
        <dbReference type="Proteomes" id="UP000198755"/>
    </source>
</evidence>
<feature type="transmembrane region" description="Helical" evidence="5">
    <location>
        <begin position="106"/>
        <end position="125"/>
    </location>
</feature>
<dbReference type="AlphaFoldDB" id="A0A1I4A5N0"/>
<feature type="transmembrane region" description="Helical" evidence="5">
    <location>
        <begin position="35"/>
        <end position="57"/>
    </location>
</feature>
<dbReference type="GO" id="GO:0016874">
    <property type="term" value="F:ligase activity"/>
    <property type="evidence" value="ECO:0007669"/>
    <property type="project" value="UniProtKB-KW"/>
</dbReference>
<protein>
    <submittedName>
        <fullName evidence="7">O-Antigen ligase</fullName>
    </submittedName>
</protein>
<dbReference type="OrthoDB" id="484624at2"/>
<dbReference type="GO" id="GO:0016020">
    <property type="term" value="C:membrane"/>
    <property type="evidence" value="ECO:0007669"/>
    <property type="project" value="UniProtKB-SubCell"/>
</dbReference>
<evidence type="ECO:0000313" key="7">
    <source>
        <dbReference type="EMBL" id="SFK51658.1"/>
    </source>
</evidence>
<keyword evidence="3 5" id="KW-1133">Transmembrane helix</keyword>
<feature type="transmembrane region" description="Helical" evidence="5">
    <location>
        <begin position="137"/>
        <end position="158"/>
    </location>
</feature>
<dbReference type="Pfam" id="PF04932">
    <property type="entry name" value="Wzy_C"/>
    <property type="match status" value="1"/>
</dbReference>
<dbReference type="STRING" id="1612308.SAMN05444581_10998"/>
<keyword evidence="4 5" id="KW-0472">Membrane</keyword>
<comment type="subcellular location">
    <subcellularLocation>
        <location evidence="1">Membrane</location>
        <topology evidence="1">Multi-pass membrane protein</topology>
    </subcellularLocation>
</comment>
<dbReference type="PANTHER" id="PTHR37422">
    <property type="entry name" value="TEICHURONIC ACID BIOSYNTHESIS PROTEIN TUAE"/>
    <property type="match status" value="1"/>
</dbReference>
<keyword evidence="2 5" id="KW-0812">Transmembrane</keyword>
<evidence type="ECO:0000259" key="6">
    <source>
        <dbReference type="Pfam" id="PF04932"/>
    </source>
</evidence>
<dbReference type="EMBL" id="FOSN01000009">
    <property type="protein sequence ID" value="SFK51658.1"/>
    <property type="molecule type" value="Genomic_DNA"/>
</dbReference>
<keyword evidence="8" id="KW-1185">Reference proteome</keyword>
<dbReference type="Proteomes" id="UP000198755">
    <property type="component" value="Unassembled WGS sequence"/>
</dbReference>
<keyword evidence="7" id="KW-0436">Ligase</keyword>
<sequence length="464" mass="50071">MRYGESVARRPPRPAGRRFRPLEIEWLRGATMFDAFLRGIPVLWGLGVLTPAGALMLGKLAYERWPRGALVNLVVYSWIAIGVSAACAAILNGIAIDDFAKGFGNAFGFGVFGWVFGALAIAAGAAHRLDDARTIRAMTMVGGYIIILGAIAAVARAFGMRELELWPTPLGLILPSSPSVSFYTVTSVFQSEETLGEASMRLILFFPWTTGLGLGGLAITFISALERDLRRRFVGVGGGLVAVVFSKSRIAIATLVAVGALLVFLKLPLRWRIVVVGLAIVGFFIASINGFDPIETVKLLRDEINGARAGSSLARELIYEKSWEGFLQSPLIGHGWIGESVHKREVLPIGSHSTIYGLAYTGGAPTLAAFFFALAATLAALAWRLRRLAYGDPRRDRMLVGLGLALCLAIFCRYETLSNLTLPCLFLFTWIGACLADSLERDGPTGDAFGSGKRNARVSMIDRP</sequence>
<dbReference type="RefSeq" id="WP_091682463.1">
    <property type="nucleotide sequence ID" value="NZ_FOSN01000009.1"/>
</dbReference>
<name>A0A1I4A5N0_9HYPH</name>
<evidence type="ECO:0000256" key="5">
    <source>
        <dbReference type="SAM" id="Phobius"/>
    </source>
</evidence>
<proteinExistence type="predicted"/>
<organism evidence="7 8">
    <name type="scientific">Methylocapsa palsarum</name>
    <dbReference type="NCBI Taxonomy" id="1612308"/>
    <lineage>
        <taxon>Bacteria</taxon>
        <taxon>Pseudomonadati</taxon>
        <taxon>Pseudomonadota</taxon>
        <taxon>Alphaproteobacteria</taxon>
        <taxon>Hyphomicrobiales</taxon>
        <taxon>Beijerinckiaceae</taxon>
        <taxon>Methylocapsa</taxon>
    </lineage>
</organism>
<feature type="domain" description="O-antigen ligase-related" evidence="6">
    <location>
        <begin position="239"/>
        <end position="369"/>
    </location>
</feature>
<feature type="transmembrane region" description="Helical" evidence="5">
    <location>
        <begin position="202"/>
        <end position="225"/>
    </location>
</feature>
<dbReference type="PANTHER" id="PTHR37422:SF13">
    <property type="entry name" value="LIPOPOLYSACCHARIDE BIOSYNTHESIS PROTEIN PA4999-RELATED"/>
    <property type="match status" value="1"/>
</dbReference>
<evidence type="ECO:0000256" key="4">
    <source>
        <dbReference type="ARBA" id="ARBA00023136"/>
    </source>
</evidence>